<keyword evidence="15" id="KW-1185">Reference proteome</keyword>
<organism evidence="14 15">
    <name type="scientific">Planoprotostelium fungivorum</name>
    <dbReference type="NCBI Taxonomy" id="1890364"/>
    <lineage>
        <taxon>Eukaryota</taxon>
        <taxon>Amoebozoa</taxon>
        <taxon>Evosea</taxon>
        <taxon>Variosea</taxon>
        <taxon>Cavosteliida</taxon>
        <taxon>Cavosteliaceae</taxon>
        <taxon>Planoprotostelium</taxon>
    </lineage>
</organism>
<evidence type="ECO:0000256" key="4">
    <source>
        <dbReference type="ARBA" id="ARBA00022630"/>
    </source>
</evidence>
<evidence type="ECO:0000313" key="14">
    <source>
        <dbReference type="EMBL" id="PRP84816.1"/>
    </source>
</evidence>
<feature type="compositionally biased region" description="Basic and acidic residues" evidence="12">
    <location>
        <begin position="582"/>
        <end position="612"/>
    </location>
</feature>
<feature type="compositionally biased region" description="Polar residues" evidence="12">
    <location>
        <begin position="560"/>
        <end position="581"/>
    </location>
</feature>
<dbReference type="Pfam" id="PF13499">
    <property type="entry name" value="EF-hand_7"/>
    <property type="match status" value="1"/>
</dbReference>
<keyword evidence="9" id="KW-0520">NAD</keyword>
<dbReference type="CDD" id="cd00051">
    <property type="entry name" value="EFh"/>
    <property type="match status" value="1"/>
</dbReference>
<dbReference type="SUPFAM" id="SSF47473">
    <property type="entry name" value="EF-hand"/>
    <property type="match status" value="1"/>
</dbReference>
<dbReference type="InterPro" id="IPR036188">
    <property type="entry name" value="FAD/NAD-bd_sf"/>
</dbReference>
<dbReference type="PANTHER" id="PTHR43706:SF47">
    <property type="entry name" value="EXTERNAL NADH-UBIQUINONE OXIDOREDUCTASE 1, MITOCHONDRIAL-RELATED"/>
    <property type="match status" value="1"/>
</dbReference>
<dbReference type="InterPro" id="IPR011992">
    <property type="entry name" value="EF-hand-dom_pair"/>
</dbReference>
<dbReference type="PROSITE" id="PS00018">
    <property type="entry name" value="EF_HAND_1"/>
    <property type="match status" value="1"/>
</dbReference>
<evidence type="ECO:0000256" key="8">
    <source>
        <dbReference type="ARBA" id="ARBA00023002"/>
    </source>
</evidence>
<evidence type="ECO:0000313" key="15">
    <source>
        <dbReference type="Proteomes" id="UP000241769"/>
    </source>
</evidence>
<keyword evidence="8" id="KW-0560">Oxidoreductase</keyword>
<gene>
    <name evidence="14" type="ORF">PROFUN_07470</name>
</gene>
<dbReference type="GO" id="GO:0050136">
    <property type="term" value="F:NADH dehydrogenase (quinone) (non-electrogenic) activity"/>
    <property type="evidence" value="ECO:0007669"/>
    <property type="project" value="UniProtKB-EC"/>
</dbReference>
<dbReference type="InParanoid" id="A0A2P6NLI2"/>
<dbReference type="InterPro" id="IPR002048">
    <property type="entry name" value="EF_hand_dom"/>
</dbReference>
<dbReference type="Pfam" id="PF22366">
    <property type="entry name" value="NDH2_C"/>
    <property type="match status" value="1"/>
</dbReference>
<dbReference type="AlphaFoldDB" id="A0A2P6NLI2"/>
<evidence type="ECO:0000256" key="10">
    <source>
        <dbReference type="ARBA" id="ARBA00047599"/>
    </source>
</evidence>
<feature type="domain" description="EF-hand" evidence="13">
    <location>
        <begin position="985"/>
        <end position="1020"/>
    </location>
</feature>
<evidence type="ECO:0000256" key="1">
    <source>
        <dbReference type="ARBA" id="ARBA00004137"/>
    </source>
</evidence>
<accession>A0A2P6NLI2</accession>
<evidence type="ECO:0000256" key="12">
    <source>
        <dbReference type="SAM" id="MobiDB-lite"/>
    </source>
</evidence>
<evidence type="ECO:0000256" key="7">
    <source>
        <dbReference type="ARBA" id="ARBA00022946"/>
    </source>
</evidence>
<dbReference type="InterPro" id="IPR045024">
    <property type="entry name" value="NDH-2"/>
</dbReference>
<keyword evidence="6" id="KW-0106">Calcium</keyword>
<feature type="region of interest" description="Disordered" evidence="12">
    <location>
        <begin position="560"/>
        <end position="618"/>
    </location>
</feature>
<evidence type="ECO:0000256" key="3">
    <source>
        <dbReference type="ARBA" id="ARBA00012637"/>
    </source>
</evidence>
<dbReference type="InterPro" id="IPR018247">
    <property type="entry name" value="EF_Hand_1_Ca_BS"/>
</dbReference>
<evidence type="ECO:0000256" key="6">
    <source>
        <dbReference type="ARBA" id="ARBA00022837"/>
    </source>
</evidence>
<keyword evidence="7" id="KW-0809">Transit peptide</keyword>
<protein>
    <recommendedName>
        <fullName evidence="3">NADH:ubiquinone reductase (non-electrogenic)</fullName>
        <ecNumber evidence="3">1.6.5.9</ecNumber>
    </recommendedName>
</protein>
<keyword evidence="4" id="KW-0285">Flavoprotein</keyword>
<dbReference type="Pfam" id="PF07992">
    <property type="entry name" value="Pyr_redox_2"/>
    <property type="match status" value="1"/>
</dbReference>
<dbReference type="PROSITE" id="PS50222">
    <property type="entry name" value="EF_HAND_2"/>
    <property type="match status" value="2"/>
</dbReference>
<name>A0A2P6NLI2_9EUKA</name>
<feature type="domain" description="EF-hand" evidence="13">
    <location>
        <begin position="1026"/>
        <end position="1061"/>
    </location>
</feature>
<proteinExistence type="inferred from homology"/>
<dbReference type="InterPro" id="IPR023753">
    <property type="entry name" value="FAD/NAD-binding_dom"/>
</dbReference>
<keyword evidence="14" id="KW-0830">Ubiquinone</keyword>
<dbReference type="PANTHER" id="PTHR43706">
    <property type="entry name" value="NADH DEHYDROGENASE"/>
    <property type="match status" value="1"/>
</dbReference>
<dbReference type="GO" id="GO:0005743">
    <property type="term" value="C:mitochondrial inner membrane"/>
    <property type="evidence" value="ECO:0007669"/>
    <property type="project" value="UniProtKB-SubCell"/>
</dbReference>
<evidence type="ECO:0000256" key="11">
    <source>
        <dbReference type="ARBA" id="ARBA00049010"/>
    </source>
</evidence>
<sequence length="1167" mass="131871">MPNSKMDIPNDVVHEVSRYMHWINHISLSFVCKSWSITFTPSVIQSKHFNHWWLSVNSAACGLELLRWLTDNLHLSLCTGTLRSAIQCGDLDTIRFVHDRIDGDTLPKFALPLLLNYHHRLDLIPSLVRGLKPLAHPIPGINARLPLDRTEYSRFIDLAISKGDITALTGISDAFMFFDYKTVIAMADIHRQEKVLRWLHERNIVEKECRFIGGWADVDTLTWALDAGFVVEYEVAAAAALQGRLDIVKFAIQRSLPPSYAFQKAARGGHMHIMLYLSSELDVDGQLEGALLDSMEGNQLMAFSHIILMRRMNAEAFNLWTTALQCGSVELLERLDESFPIAELNEEAQQNLLSLNLTTVGTLEWLRNHIKMDDWIFWIRHFLPITPLVASTVRWVVESGYRHRSSELQDQLERRMKDVRTKMLGADYDDENTLREGLAIIDIVEEACSCASVFKTFGLALTHTRRMHLQALFGQNAIPTWRCWTFLSPAVVAVPPSTWWVLDLLEKEGDKKSPSSIDPYLDLPSVGGCFRPNAHIANMFSALRPAHNLRLSQHQVRFNSTARRASNVNTDGNRLPRSTWNTKDRRLYSTDKSHEENSNKNDTNDTRNEPLRKQRGVPSRGRRILGWAGALTVLGAAALGGMAIYREFADRYYTEDPSKKTVVILGSGWASMSVVKDLDVSKYNVIVISPRNYFLFTPLLPSTTVGTVDTRSIVEPVRAYCRRLGARSARYYEAEATDIDFENKKIYCEVKDISGLKHGDGKFDLSYDYLVVGVGSVNNTFGTKGVEENCNFLKEIDDATRIRERIGDVFETASLPGISPEEKKKLLSFLVVGGGPTGVEFAAELSDFLHTDVARWYSELIPYVNIKLVHSPDHLLNTYDAKISEFTEKKFKDTKIDVLVGSRVLEVRPGEVEVYDKSTKSKYVLPFSLCVWSTGISPAPLVSKLAPKIKEQVHSKLLMTDKYLRLLGTDHVFALGDCSTVVQPKLMDRFMDLFKRADRDGDGTLSKAEFTTVITQLAPEYPQLSLYADKIGRIFEEVDKDGDSRVSEEEFRELFKQADMKLKSLPATAQVASQQGKYLAKLLNSGSCEDWETFKGPSFKYNHRGSFAYVGGNSSVAEIGGKAFGGFLTWWLWRGVYLSEQVSLRNKVLVASNWAQTFFFGRDISRF</sequence>
<dbReference type="InterPro" id="IPR054585">
    <property type="entry name" value="NDH2-like_C"/>
</dbReference>
<evidence type="ECO:0000256" key="2">
    <source>
        <dbReference type="ARBA" id="ARBA00005272"/>
    </source>
</evidence>
<evidence type="ECO:0000259" key="13">
    <source>
        <dbReference type="PROSITE" id="PS50222"/>
    </source>
</evidence>
<dbReference type="EMBL" id="MDYQ01000056">
    <property type="protein sequence ID" value="PRP84816.1"/>
    <property type="molecule type" value="Genomic_DNA"/>
</dbReference>
<dbReference type="GO" id="GO:0005509">
    <property type="term" value="F:calcium ion binding"/>
    <property type="evidence" value="ECO:0007669"/>
    <property type="project" value="InterPro"/>
</dbReference>
<comment type="catalytic activity">
    <reaction evidence="11">
        <text>a ubiquinone + NADH + H(+) = a ubiquinol + NAD(+)</text>
        <dbReference type="Rhea" id="RHEA:23152"/>
        <dbReference type="Rhea" id="RHEA-COMP:9565"/>
        <dbReference type="Rhea" id="RHEA-COMP:9566"/>
        <dbReference type="ChEBI" id="CHEBI:15378"/>
        <dbReference type="ChEBI" id="CHEBI:16389"/>
        <dbReference type="ChEBI" id="CHEBI:17976"/>
        <dbReference type="ChEBI" id="CHEBI:57540"/>
        <dbReference type="ChEBI" id="CHEBI:57945"/>
    </reaction>
</comment>
<dbReference type="STRING" id="1890364.A0A2P6NLI2"/>
<comment type="catalytic activity">
    <reaction evidence="10">
        <text>a quinone + NADH + H(+) = a quinol + NAD(+)</text>
        <dbReference type="Rhea" id="RHEA:46160"/>
        <dbReference type="ChEBI" id="CHEBI:15378"/>
        <dbReference type="ChEBI" id="CHEBI:24646"/>
        <dbReference type="ChEBI" id="CHEBI:57540"/>
        <dbReference type="ChEBI" id="CHEBI:57945"/>
        <dbReference type="ChEBI" id="CHEBI:132124"/>
        <dbReference type="EC" id="1.6.5.9"/>
    </reaction>
</comment>
<comment type="caution">
    <text evidence="14">The sequence shown here is derived from an EMBL/GenBank/DDBJ whole genome shotgun (WGS) entry which is preliminary data.</text>
</comment>
<dbReference type="SMART" id="SM00054">
    <property type="entry name" value="EFh"/>
    <property type="match status" value="2"/>
</dbReference>
<comment type="similarity">
    <text evidence="2">Belongs to the NADH dehydrogenase family.</text>
</comment>
<dbReference type="OrthoDB" id="3244603at2759"/>
<dbReference type="SUPFAM" id="SSF51905">
    <property type="entry name" value="FAD/NAD(P)-binding domain"/>
    <property type="match status" value="2"/>
</dbReference>
<keyword evidence="5" id="KW-0274">FAD</keyword>
<evidence type="ECO:0000256" key="5">
    <source>
        <dbReference type="ARBA" id="ARBA00022827"/>
    </source>
</evidence>
<reference evidence="14 15" key="1">
    <citation type="journal article" date="2018" name="Genome Biol. Evol.">
        <title>Multiple Roots of Fruiting Body Formation in Amoebozoa.</title>
        <authorList>
            <person name="Hillmann F."/>
            <person name="Forbes G."/>
            <person name="Novohradska S."/>
            <person name="Ferling I."/>
            <person name="Riege K."/>
            <person name="Groth M."/>
            <person name="Westermann M."/>
            <person name="Marz M."/>
            <person name="Spaller T."/>
            <person name="Winckler T."/>
            <person name="Schaap P."/>
            <person name="Glockner G."/>
        </authorList>
    </citation>
    <scope>NUCLEOTIDE SEQUENCE [LARGE SCALE GENOMIC DNA]</scope>
    <source>
        <strain evidence="14 15">Jena</strain>
    </source>
</reference>
<dbReference type="Gene3D" id="3.50.50.100">
    <property type="match status" value="2"/>
</dbReference>
<dbReference type="EC" id="1.6.5.9" evidence="3"/>
<dbReference type="Proteomes" id="UP000241769">
    <property type="component" value="Unassembled WGS sequence"/>
</dbReference>
<evidence type="ECO:0000256" key="9">
    <source>
        <dbReference type="ARBA" id="ARBA00023027"/>
    </source>
</evidence>
<comment type="subcellular location">
    <subcellularLocation>
        <location evidence="1">Mitochondrion inner membrane</location>
        <topology evidence="1">Peripheral membrane protein</topology>
        <orientation evidence="1">Intermembrane side</orientation>
    </subcellularLocation>
</comment>